<keyword evidence="1" id="KW-1133">Transmembrane helix</keyword>
<keyword evidence="1" id="KW-0812">Transmembrane</keyword>
<sequence>MKSVHKWFVASAGVALAITGLGKLSIAFGSAGWLSSSDPISGLPIGSLLLTVGTLELMLCALCFVKLNQTSTLFLITWLASSFLLYRIGLWWIGWQSPCNCFGSLTSFLQVPPSLADAVARGLLVYLLLGSYGLLFWRCVAATSSMAREQPITGHSDSSVPGA</sequence>
<evidence type="ECO:0000256" key="1">
    <source>
        <dbReference type="SAM" id="Phobius"/>
    </source>
</evidence>
<feature type="transmembrane region" description="Helical" evidence="1">
    <location>
        <begin position="115"/>
        <end position="137"/>
    </location>
</feature>
<feature type="transmembrane region" description="Helical" evidence="1">
    <location>
        <begin position="72"/>
        <end position="95"/>
    </location>
</feature>
<evidence type="ECO:0000313" key="2">
    <source>
        <dbReference type="EMBL" id="MPN20332.1"/>
    </source>
</evidence>
<gene>
    <name evidence="2" type="ORF">SDC9_167710</name>
</gene>
<accession>A0A645G311</accession>
<organism evidence="2">
    <name type="scientific">bioreactor metagenome</name>
    <dbReference type="NCBI Taxonomy" id="1076179"/>
    <lineage>
        <taxon>unclassified sequences</taxon>
        <taxon>metagenomes</taxon>
        <taxon>ecological metagenomes</taxon>
    </lineage>
</organism>
<reference evidence="2" key="1">
    <citation type="submission" date="2019-08" db="EMBL/GenBank/DDBJ databases">
        <authorList>
            <person name="Kucharzyk K."/>
            <person name="Murdoch R.W."/>
            <person name="Higgins S."/>
            <person name="Loffler F."/>
        </authorList>
    </citation>
    <scope>NUCLEOTIDE SEQUENCE</scope>
</reference>
<comment type="caution">
    <text evidence="2">The sequence shown here is derived from an EMBL/GenBank/DDBJ whole genome shotgun (WGS) entry which is preliminary data.</text>
</comment>
<evidence type="ECO:0008006" key="3">
    <source>
        <dbReference type="Google" id="ProtNLM"/>
    </source>
</evidence>
<feature type="transmembrane region" description="Helical" evidence="1">
    <location>
        <begin position="43"/>
        <end position="65"/>
    </location>
</feature>
<dbReference type="AlphaFoldDB" id="A0A645G311"/>
<proteinExistence type="predicted"/>
<protein>
    <recommendedName>
        <fullName evidence="3">Methylamine utilization protein MauE</fullName>
    </recommendedName>
</protein>
<keyword evidence="1" id="KW-0472">Membrane</keyword>
<dbReference type="EMBL" id="VSSQ01068059">
    <property type="protein sequence ID" value="MPN20332.1"/>
    <property type="molecule type" value="Genomic_DNA"/>
</dbReference>
<name>A0A645G311_9ZZZZ</name>